<organism evidence="1 2">
    <name type="scientific">Rhizophagus irregularis</name>
    <dbReference type="NCBI Taxonomy" id="588596"/>
    <lineage>
        <taxon>Eukaryota</taxon>
        <taxon>Fungi</taxon>
        <taxon>Fungi incertae sedis</taxon>
        <taxon>Mucoromycota</taxon>
        <taxon>Glomeromycotina</taxon>
        <taxon>Glomeromycetes</taxon>
        <taxon>Glomerales</taxon>
        <taxon>Glomeraceae</taxon>
        <taxon>Rhizophagus</taxon>
    </lineage>
</organism>
<protein>
    <submittedName>
        <fullName evidence="1">Uncharacterized protein</fullName>
    </submittedName>
</protein>
<dbReference type="AlphaFoldDB" id="A0A2I1H2P0"/>
<dbReference type="Proteomes" id="UP000234323">
    <property type="component" value="Unassembled WGS sequence"/>
</dbReference>
<keyword evidence="2" id="KW-1185">Reference proteome</keyword>
<evidence type="ECO:0000313" key="1">
    <source>
        <dbReference type="EMBL" id="PKY53147.1"/>
    </source>
</evidence>
<sequence>MVFDDILAEIHYYVGKLTGNEKIIHSDYLVLFKLEKSTEVGIQLADIQDYKKFLVNYKKLLNKKKYSNCSFFEKEKKAEMKDFNEKMENENIKLHKNKNAIPKLDNFSQFCNKKDRTLLTYNKGHRRKLAFSPLLIVFTLLCS</sequence>
<name>A0A2I1H2P0_9GLOM</name>
<accession>A0A2I1H2P0</accession>
<proteinExistence type="predicted"/>
<dbReference type="EMBL" id="LLXI01001336">
    <property type="protein sequence ID" value="PKY53147.1"/>
    <property type="molecule type" value="Genomic_DNA"/>
</dbReference>
<gene>
    <name evidence="1" type="ORF">RhiirA4_471196</name>
</gene>
<reference evidence="1 2" key="1">
    <citation type="submission" date="2015-10" db="EMBL/GenBank/DDBJ databases">
        <title>Genome analyses suggest a sexual origin of heterokaryosis in a supposedly ancient asexual fungus.</title>
        <authorList>
            <person name="Ropars J."/>
            <person name="Sedzielewska K."/>
            <person name="Noel J."/>
            <person name="Charron P."/>
            <person name="Farinelli L."/>
            <person name="Marton T."/>
            <person name="Kruger M."/>
            <person name="Pelin A."/>
            <person name="Brachmann A."/>
            <person name="Corradi N."/>
        </authorList>
    </citation>
    <scope>NUCLEOTIDE SEQUENCE [LARGE SCALE GENOMIC DNA]</scope>
    <source>
        <strain evidence="1 2">A4</strain>
    </source>
</reference>
<evidence type="ECO:0000313" key="2">
    <source>
        <dbReference type="Proteomes" id="UP000234323"/>
    </source>
</evidence>
<comment type="caution">
    <text evidence="1">The sequence shown here is derived from an EMBL/GenBank/DDBJ whole genome shotgun (WGS) entry which is preliminary data.</text>
</comment>